<dbReference type="InterPro" id="IPR021860">
    <property type="entry name" value="Peptidase_S12_Pab87-rel_C"/>
</dbReference>
<dbReference type="PRINTS" id="PR00394">
    <property type="entry name" value="RHSPROTEIN"/>
</dbReference>
<dbReference type="Pfam" id="PF11954">
    <property type="entry name" value="DUF3471"/>
    <property type="match status" value="1"/>
</dbReference>
<keyword evidence="6" id="KW-1185">Reference proteome</keyword>
<dbReference type="Proteomes" id="UP000574317">
    <property type="component" value="Unassembled WGS sequence"/>
</dbReference>
<proteinExistence type="inferred from homology"/>
<dbReference type="Gene3D" id="2.180.10.10">
    <property type="entry name" value="RHS repeat-associated core"/>
    <property type="match status" value="1"/>
</dbReference>
<dbReference type="NCBIfam" id="TIGR03696">
    <property type="entry name" value="Rhs_assc_core"/>
    <property type="match status" value="1"/>
</dbReference>
<dbReference type="InterPro" id="IPR012338">
    <property type="entry name" value="Beta-lactam/transpept-like"/>
</dbReference>
<dbReference type="InterPro" id="IPR001466">
    <property type="entry name" value="Beta-lactam-related"/>
</dbReference>
<feature type="region of interest" description="Disordered" evidence="2">
    <location>
        <begin position="1159"/>
        <end position="1212"/>
    </location>
</feature>
<name>A0A8H5MLP5_9HYPO</name>
<accession>A0A8H5MLP5</accession>
<dbReference type="PANTHER" id="PTHR46825:SF9">
    <property type="entry name" value="BETA-LACTAMASE-RELATED DOMAIN-CONTAINING PROTEIN"/>
    <property type="match status" value="1"/>
</dbReference>
<evidence type="ECO:0000259" key="4">
    <source>
        <dbReference type="Pfam" id="PF11954"/>
    </source>
</evidence>
<dbReference type="SUPFAM" id="SSF56601">
    <property type="entry name" value="beta-lactamase/transpeptidase-like"/>
    <property type="match status" value="1"/>
</dbReference>
<sequence>MDLSEDKDLSIYTNPLARENYSPSWHTSASTQELSRWAVAKSSEVYSETPDKTYLDAQERPILQIRDCKTAKIKTRSLYSLAGHMAQAIDGRGRLAENITSDLLGRGILHRGMDTGAVSTFPDCMDRTVILIDGRNWKQRSVYDAAGRKTHIWLSQHDGTEFLAELTRYGESVEGAESVKLRAKVFEIRDQSGIQRNKVLDFKGNCVESTIQFTTDYKGSIDWGAESNPKLDPEVYTVRKSYDAMDRVVESYDAGGAVTTQGILMKGEPWEYYISSMRYAADGQPEQILYGNGVLATFQYDSATKLMNRKRLIRQNDRRVLEHTQYSHDVMHRVIHSDDAAQPVSYFNNTVVDARCSYTYDTIGRLSAAQGREDANTNARGKSSVGIPSDSTRICRYAEEYHLVKEGESGNRLSYTSKSGQTEKWTYGDGASTGFTGSVTAGGGMRSMDWDPFNRLKSCSRQIKKSGTPETTWYVYNSEGRRARKVTERSSFGSEDPRKLKETFFFSNLHIYKCKTGDESGYSKDKRYHLINSAEQKLVAIAEEDKTLSSQSPPLVRYHMSDKLELDHSGLVITYEEYSPFGSSSFSLRRSKQEASRKYRFAGYERDKETGLYYCNARYYAPWLGRWMSPDPVGTSDGLNLYCYCSNDPVNYVDPSGTTGLMKAMQIAAVPLLKNVMRMDENSKMSSRVQAYQQSWLSQSSKPPRDPSPALNDDVKIVNGHEELNNLKEYNAIMEHEESLIAVYQKGVGAATCTIATQIALLAIPLPARAALVMFTGVVGNEFAEAGAEKFPINMDLFSSPNFSHRVETLMRTNRVPGLSVAVLQGDQVKSAGYGFASVKSQDPCTADTLFDIASSSKSLTAAAIALLVQDADFPEVQYGSIMSELLPDDFVMSEELHTNTVTVDDVLGHHTGMPGHDDSYMGTRAAEPDDARSITRNMRNLAVAAPPRTRYIYCNMMYTVLTYLIETKSGQPFSEFLQERIFDPLDMTSSSLQPESAKARGHAHRLAKGHIWDKSSASYREFDAVNCPEGQGAGSVISSANDFIKFLKALIDRNGSLSEDVYQGLTQPRSERGANHRQRKTGIDRIFYTAGIDLYRQGGHAVFGHSGDIAGFGSRFVFLPDLKLGVVVMGNSSGANSVAAQLFREFIDTIIKSSTEPRPLSAMSDIDVHMSPPEGSGEPKSESRSHAGGMAKTNAGRGKDQKGDTSTIVGSSATLQRDVTLEEYAGDYCNPGYRNMKVEIRENGLFIDATDRSMGFTARLKHKRDRSIYDAHVRDAFDTGDEVLTTEFIIEDGKVVRMGMDLEPLIGDLIWFDKVDKHQ</sequence>
<evidence type="ECO:0000313" key="6">
    <source>
        <dbReference type="Proteomes" id="UP000574317"/>
    </source>
</evidence>
<dbReference type="PANTHER" id="PTHR46825">
    <property type="entry name" value="D-ALANYL-D-ALANINE-CARBOXYPEPTIDASE/ENDOPEPTIDASE AMPH"/>
    <property type="match status" value="1"/>
</dbReference>
<evidence type="ECO:0000256" key="2">
    <source>
        <dbReference type="SAM" id="MobiDB-lite"/>
    </source>
</evidence>
<comment type="similarity">
    <text evidence="1">Belongs to the peptidase S12 family.</text>
</comment>
<gene>
    <name evidence="5" type="ORF">FNAPI_12585</name>
</gene>
<dbReference type="EMBL" id="JAAOAO010000665">
    <property type="protein sequence ID" value="KAF5533754.1"/>
    <property type="molecule type" value="Genomic_DNA"/>
</dbReference>
<reference evidence="5 6" key="1">
    <citation type="submission" date="2020-05" db="EMBL/GenBank/DDBJ databases">
        <title>Identification and distribution of gene clusters putatively required for synthesis of sphingolipid metabolism inhibitors in phylogenetically diverse species of the filamentous fungus Fusarium.</title>
        <authorList>
            <person name="Kim H.-S."/>
            <person name="Busman M."/>
            <person name="Brown D.W."/>
            <person name="Divon H."/>
            <person name="Uhlig S."/>
            <person name="Proctor R.H."/>
        </authorList>
    </citation>
    <scope>NUCLEOTIDE SEQUENCE [LARGE SCALE GENOMIC DNA]</scope>
    <source>
        <strain evidence="5 6">NRRL 25196</strain>
    </source>
</reference>
<protein>
    <submittedName>
        <fullName evidence="5">Uncharacterized protein</fullName>
    </submittedName>
</protein>
<comment type="caution">
    <text evidence="5">The sequence shown here is derived from an EMBL/GenBank/DDBJ whole genome shotgun (WGS) entry which is preliminary data.</text>
</comment>
<evidence type="ECO:0000256" key="1">
    <source>
        <dbReference type="ARBA" id="ARBA00038215"/>
    </source>
</evidence>
<dbReference type="Pfam" id="PF00144">
    <property type="entry name" value="Beta-lactamase"/>
    <property type="match status" value="1"/>
</dbReference>
<dbReference type="InterPro" id="IPR022385">
    <property type="entry name" value="Rhs_assc_core"/>
</dbReference>
<dbReference type="Gene3D" id="3.40.710.10">
    <property type="entry name" value="DD-peptidase/beta-lactamase superfamily"/>
    <property type="match status" value="1"/>
</dbReference>
<feature type="domain" description="Beta-lactamase-related" evidence="3">
    <location>
        <begin position="805"/>
        <end position="1140"/>
    </location>
</feature>
<dbReference type="InterPro" id="IPR050491">
    <property type="entry name" value="AmpC-like"/>
</dbReference>
<evidence type="ECO:0000259" key="3">
    <source>
        <dbReference type="Pfam" id="PF00144"/>
    </source>
</evidence>
<evidence type="ECO:0000313" key="5">
    <source>
        <dbReference type="EMBL" id="KAF5533754.1"/>
    </source>
</evidence>
<organism evidence="5 6">
    <name type="scientific">Fusarium napiforme</name>
    <dbReference type="NCBI Taxonomy" id="42672"/>
    <lineage>
        <taxon>Eukaryota</taxon>
        <taxon>Fungi</taxon>
        <taxon>Dikarya</taxon>
        <taxon>Ascomycota</taxon>
        <taxon>Pezizomycotina</taxon>
        <taxon>Sordariomycetes</taxon>
        <taxon>Hypocreomycetidae</taxon>
        <taxon>Hypocreales</taxon>
        <taxon>Nectriaceae</taxon>
        <taxon>Fusarium</taxon>
        <taxon>Fusarium fujikuroi species complex</taxon>
    </lineage>
</organism>
<feature type="domain" description="Peptidase S12 Pab87-related C-terminal" evidence="4">
    <location>
        <begin position="1221"/>
        <end position="1305"/>
    </location>
</feature>